<keyword evidence="1" id="KW-0472">Membrane</keyword>
<reference evidence="2" key="1">
    <citation type="submission" date="2023-05" db="EMBL/GenBank/DDBJ databases">
        <authorList>
            <person name="Stuckert A."/>
        </authorList>
    </citation>
    <scope>NUCLEOTIDE SEQUENCE</scope>
</reference>
<dbReference type="EMBL" id="CATNWA010001196">
    <property type="protein sequence ID" value="CAI9539392.1"/>
    <property type="molecule type" value="Genomic_DNA"/>
</dbReference>
<evidence type="ECO:0000313" key="2">
    <source>
        <dbReference type="EMBL" id="CAI9539392.1"/>
    </source>
</evidence>
<proteinExistence type="predicted"/>
<feature type="transmembrane region" description="Helical" evidence="1">
    <location>
        <begin position="6"/>
        <end position="26"/>
    </location>
</feature>
<organism evidence="2 3">
    <name type="scientific">Staurois parvus</name>
    <dbReference type="NCBI Taxonomy" id="386267"/>
    <lineage>
        <taxon>Eukaryota</taxon>
        <taxon>Metazoa</taxon>
        <taxon>Chordata</taxon>
        <taxon>Craniata</taxon>
        <taxon>Vertebrata</taxon>
        <taxon>Euteleostomi</taxon>
        <taxon>Amphibia</taxon>
        <taxon>Batrachia</taxon>
        <taxon>Anura</taxon>
        <taxon>Neobatrachia</taxon>
        <taxon>Ranoidea</taxon>
        <taxon>Ranidae</taxon>
        <taxon>Staurois</taxon>
    </lineage>
</organism>
<keyword evidence="1" id="KW-1133">Transmembrane helix</keyword>
<sequence length="67" mass="7725">MPYDDAGPLTSVWTVLIGPVLITCTLPKKKKKLSSNTHQIEHVWFAPKALLYQEMDWGLEDRIKQPF</sequence>
<evidence type="ECO:0000256" key="1">
    <source>
        <dbReference type="SAM" id="Phobius"/>
    </source>
</evidence>
<keyword evidence="3" id="KW-1185">Reference proteome</keyword>
<comment type="caution">
    <text evidence="2">The sequence shown here is derived from an EMBL/GenBank/DDBJ whole genome shotgun (WGS) entry which is preliminary data.</text>
</comment>
<accession>A0ABN9AVT1</accession>
<protein>
    <submittedName>
        <fullName evidence="2">Uncharacterized protein</fullName>
    </submittedName>
</protein>
<evidence type="ECO:0000313" key="3">
    <source>
        <dbReference type="Proteomes" id="UP001162483"/>
    </source>
</evidence>
<dbReference type="Proteomes" id="UP001162483">
    <property type="component" value="Unassembled WGS sequence"/>
</dbReference>
<keyword evidence="1" id="KW-0812">Transmembrane</keyword>
<name>A0ABN9AVT1_9NEOB</name>
<gene>
    <name evidence="2" type="ORF">SPARVUS_LOCUS1587513</name>
</gene>